<proteinExistence type="predicted"/>
<evidence type="ECO:0000256" key="5">
    <source>
        <dbReference type="SAM" id="SignalP"/>
    </source>
</evidence>
<evidence type="ECO:0000313" key="8">
    <source>
        <dbReference type="Proteomes" id="UP000662074"/>
    </source>
</evidence>
<keyword evidence="2" id="KW-0201">Cytochrome c-type biogenesis</keyword>
<feature type="chain" id="PRO_5037869875" evidence="5">
    <location>
        <begin position="20"/>
        <end position="390"/>
    </location>
</feature>
<dbReference type="InterPro" id="IPR013766">
    <property type="entry name" value="Thioredoxin_domain"/>
</dbReference>
<evidence type="ECO:0000259" key="6">
    <source>
        <dbReference type="PROSITE" id="PS51352"/>
    </source>
</evidence>
<evidence type="ECO:0000256" key="1">
    <source>
        <dbReference type="ARBA" id="ARBA00004196"/>
    </source>
</evidence>
<organism evidence="7 8">
    <name type="scientific">Mucilaginibacter galii</name>
    <dbReference type="NCBI Taxonomy" id="2005073"/>
    <lineage>
        <taxon>Bacteria</taxon>
        <taxon>Pseudomonadati</taxon>
        <taxon>Bacteroidota</taxon>
        <taxon>Sphingobacteriia</taxon>
        <taxon>Sphingobacteriales</taxon>
        <taxon>Sphingobacteriaceae</taxon>
        <taxon>Mucilaginibacter</taxon>
    </lineage>
</organism>
<protein>
    <submittedName>
        <fullName evidence="7">Thiol:disulfide interchange protein</fullName>
    </submittedName>
</protein>
<feature type="domain" description="Thioredoxin" evidence="6">
    <location>
        <begin position="240"/>
        <end position="384"/>
    </location>
</feature>
<dbReference type="InterPro" id="IPR036249">
    <property type="entry name" value="Thioredoxin-like_sf"/>
</dbReference>
<reference evidence="7" key="1">
    <citation type="journal article" date="2014" name="Int. J. Syst. Evol. Microbiol.">
        <title>Complete genome sequence of Corynebacterium casei LMG S-19264T (=DSM 44701T), isolated from a smear-ripened cheese.</title>
        <authorList>
            <consortium name="US DOE Joint Genome Institute (JGI-PGF)"/>
            <person name="Walter F."/>
            <person name="Albersmeier A."/>
            <person name="Kalinowski J."/>
            <person name="Ruckert C."/>
        </authorList>
    </citation>
    <scope>NUCLEOTIDE SEQUENCE</scope>
    <source>
        <strain evidence="7">CCM 8711</strain>
    </source>
</reference>
<dbReference type="Pfam" id="PF00578">
    <property type="entry name" value="AhpC-TSA"/>
    <property type="match status" value="1"/>
</dbReference>
<dbReference type="InterPro" id="IPR000866">
    <property type="entry name" value="AhpC/TSA"/>
</dbReference>
<name>A0A917JB66_9SPHI</name>
<dbReference type="GO" id="GO:0016209">
    <property type="term" value="F:antioxidant activity"/>
    <property type="evidence" value="ECO:0007669"/>
    <property type="project" value="InterPro"/>
</dbReference>
<dbReference type="PROSITE" id="PS00194">
    <property type="entry name" value="THIOREDOXIN_1"/>
    <property type="match status" value="1"/>
</dbReference>
<reference evidence="7" key="2">
    <citation type="submission" date="2020-09" db="EMBL/GenBank/DDBJ databases">
        <authorList>
            <person name="Sun Q."/>
            <person name="Sedlacek I."/>
        </authorList>
    </citation>
    <scope>NUCLEOTIDE SEQUENCE</scope>
    <source>
        <strain evidence="7">CCM 8711</strain>
    </source>
</reference>
<evidence type="ECO:0000313" key="7">
    <source>
        <dbReference type="EMBL" id="GGI52510.1"/>
    </source>
</evidence>
<dbReference type="InterPro" id="IPR017937">
    <property type="entry name" value="Thioredoxin_CS"/>
</dbReference>
<evidence type="ECO:0000256" key="3">
    <source>
        <dbReference type="ARBA" id="ARBA00023157"/>
    </source>
</evidence>
<dbReference type="GO" id="GO:0017004">
    <property type="term" value="P:cytochrome complex assembly"/>
    <property type="evidence" value="ECO:0007669"/>
    <property type="project" value="UniProtKB-KW"/>
</dbReference>
<evidence type="ECO:0000256" key="4">
    <source>
        <dbReference type="ARBA" id="ARBA00023284"/>
    </source>
</evidence>
<evidence type="ECO:0000256" key="2">
    <source>
        <dbReference type="ARBA" id="ARBA00022748"/>
    </source>
</evidence>
<dbReference type="Pfam" id="PF14289">
    <property type="entry name" value="DUF4369"/>
    <property type="match status" value="1"/>
</dbReference>
<dbReference type="GO" id="GO:0016491">
    <property type="term" value="F:oxidoreductase activity"/>
    <property type="evidence" value="ECO:0007669"/>
    <property type="project" value="InterPro"/>
</dbReference>
<keyword evidence="8" id="KW-1185">Reference proteome</keyword>
<feature type="signal peptide" evidence="5">
    <location>
        <begin position="1"/>
        <end position="19"/>
    </location>
</feature>
<dbReference type="InterPro" id="IPR050553">
    <property type="entry name" value="Thioredoxin_ResA/DsbE_sf"/>
</dbReference>
<dbReference type="InterPro" id="IPR025380">
    <property type="entry name" value="DUF4369"/>
</dbReference>
<gene>
    <name evidence="7" type="ORF">GCM10011425_37220</name>
</gene>
<dbReference type="SUPFAM" id="SSF52833">
    <property type="entry name" value="Thioredoxin-like"/>
    <property type="match status" value="1"/>
</dbReference>
<dbReference type="CDD" id="cd02966">
    <property type="entry name" value="TlpA_like_family"/>
    <property type="match status" value="1"/>
</dbReference>
<accession>A0A917JB66</accession>
<dbReference type="GO" id="GO:0030313">
    <property type="term" value="C:cell envelope"/>
    <property type="evidence" value="ECO:0007669"/>
    <property type="project" value="UniProtKB-SubCell"/>
</dbReference>
<keyword evidence="5" id="KW-0732">Signal</keyword>
<keyword evidence="3" id="KW-1015">Disulfide bond</keyword>
<comment type="subcellular location">
    <subcellularLocation>
        <location evidence="1">Cell envelope</location>
    </subcellularLocation>
</comment>
<dbReference type="PANTHER" id="PTHR42852:SF6">
    <property type="entry name" value="THIOL:DISULFIDE INTERCHANGE PROTEIN DSBE"/>
    <property type="match status" value="1"/>
</dbReference>
<dbReference type="EMBL" id="BMDO01000013">
    <property type="protein sequence ID" value="GGI52510.1"/>
    <property type="molecule type" value="Genomic_DNA"/>
</dbReference>
<keyword evidence="4" id="KW-0676">Redox-active center</keyword>
<dbReference type="Gene3D" id="3.40.30.10">
    <property type="entry name" value="Glutaredoxin"/>
    <property type="match status" value="1"/>
</dbReference>
<dbReference type="PROSITE" id="PS51352">
    <property type="entry name" value="THIOREDOXIN_2"/>
    <property type="match status" value="1"/>
</dbReference>
<dbReference type="AlphaFoldDB" id="A0A917JB66"/>
<sequence length="390" mass="42721">MFKRVFAYIATLLPAVAMAQTPAEAFMINGKLSQVKQSYKVYLSYQSAGKSVMDSTVLVDGAFMFTGKVPAPTGGLLLVDHEGKGFPGFSRTGDVLSFYVDKGSMFIAAEDSVAHSQINGSAINTENEQLSAMLAPVYTKAQSLAAEVQKATPDQQRSPVFQNTMQDKFKALQKDREAKLKEFIVSHPYSYLSLMAVSSMGGPSADVNVIEPLYNSLSQNLKDSEAGKQLKDSFAPLKATAIGVMAPNFTQNDVDGKPVKLSDFRGKYVLLDFWASWCGPCRQENPNVVRVFNKFKDKNFTVLGVSLDRPDAKAAWINAIKEDGLTWTHVSDLKFWNNAAAALYFVQSIPQNYLIDPEGKIVAKNLRGAELESKLIELLAKATPVAKKSE</sequence>
<comment type="caution">
    <text evidence="7">The sequence shown here is derived from an EMBL/GenBank/DDBJ whole genome shotgun (WGS) entry which is preliminary data.</text>
</comment>
<dbReference type="PANTHER" id="PTHR42852">
    <property type="entry name" value="THIOL:DISULFIDE INTERCHANGE PROTEIN DSBE"/>
    <property type="match status" value="1"/>
</dbReference>
<dbReference type="RefSeq" id="WP_188418612.1">
    <property type="nucleotide sequence ID" value="NZ_BMDO01000013.1"/>
</dbReference>
<dbReference type="Proteomes" id="UP000662074">
    <property type="component" value="Unassembled WGS sequence"/>
</dbReference>